<dbReference type="Gene3D" id="2.20.28.160">
    <property type="match status" value="1"/>
</dbReference>
<comment type="caution">
    <text evidence="2">The sequence shown here is derived from an EMBL/GenBank/DDBJ whole genome shotgun (WGS) entry which is preliminary data.</text>
</comment>
<feature type="transmembrane region" description="Helical" evidence="1">
    <location>
        <begin position="33"/>
        <end position="51"/>
    </location>
</feature>
<organism evidence="2 3">
    <name type="scientific">miscellaneous Crenarchaeota group-15 archaeon DG-45</name>
    <dbReference type="NCBI Taxonomy" id="1685127"/>
    <lineage>
        <taxon>Archaea</taxon>
        <taxon>Candidatus Bathyarchaeota</taxon>
        <taxon>MCG-15</taxon>
    </lineage>
</organism>
<reference evidence="2 3" key="1">
    <citation type="submission" date="2015-06" db="EMBL/GenBank/DDBJ databases">
        <title>New insights into the roles of widespread benthic archaea in carbon and nitrogen cycling.</title>
        <authorList>
            <person name="Lazar C.S."/>
            <person name="Baker B.J."/>
            <person name="Seitz K.W."/>
            <person name="Hyde A.S."/>
            <person name="Dick G.J."/>
            <person name="Hinrichs K.-U."/>
            <person name="Teske A.P."/>
        </authorList>
    </citation>
    <scope>NUCLEOTIDE SEQUENCE [LARGE SCALE GENOMIC DNA]</scope>
    <source>
        <strain evidence="2">DG-45</strain>
    </source>
</reference>
<keyword evidence="1" id="KW-0472">Membrane</keyword>
<gene>
    <name evidence="2" type="ORF">AC482_05270</name>
</gene>
<protein>
    <submittedName>
        <fullName evidence="2">Uncharacterized protein</fullName>
    </submittedName>
</protein>
<evidence type="ECO:0000313" key="3">
    <source>
        <dbReference type="Proteomes" id="UP000037210"/>
    </source>
</evidence>
<evidence type="ECO:0000313" key="2">
    <source>
        <dbReference type="EMBL" id="KON29930.1"/>
    </source>
</evidence>
<dbReference type="EMBL" id="LFWZ01000047">
    <property type="protein sequence ID" value="KON29930.1"/>
    <property type="molecule type" value="Genomic_DNA"/>
</dbReference>
<dbReference type="AlphaFoldDB" id="A0A0M0BNK6"/>
<keyword evidence="1" id="KW-1133">Transmembrane helix</keyword>
<sequence>MRSAIGYAAAALLVGIGLLFAWAGSVRMAATRVPIGLLMVAVGAGIAYMISRQTPREVVQRVEVSGRMAAQEIQCPNCSASLDLSSMQVVGGVPTINCPYCGNSFEVTEEPKW</sequence>
<keyword evidence="1" id="KW-0812">Transmembrane</keyword>
<name>A0A0M0BNK6_9ARCH</name>
<evidence type="ECO:0000256" key="1">
    <source>
        <dbReference type="SAM" id="Phobius"/>
    </source>
</evidence>
<accession>A0A0M0BNK6</accession>
<proteinExistence type="predicted"/>
<dbReference type="Proteomes" id="UP000037210">
    <property type="component" value="Unassembled WGS sequence"/>
</dbReference>